<evidence type="ECO:0000313" key="2">
    <source>
        <dbReference type="Proteomes" id="UP000886501"/>
    </source>
</evidence>
<proteinExistence type="predicted"/>
<dbReference type="EMBL" id="MU118561">
    <property type="protein sequence ID" value="KAF9642281.1"/>
    <property type="molecule type" value="Genomic_DNA"/>
</dbReference>
<name>A0ACB6YY09_THEGA</name>
<comment type="caution">
    <text evidence="1">The sequence shown here is derived from an EMBL/GenBank/DDBJ whole genome shotgun (WGS) entry which is preliminary data.</text>
</comment>
<reference evidence="1" key="2">
    <citation type="journal article" date="2020" name="Nat. Commun.">
        <title>Large-scale genome sequencing of mycorrhizal fungi provides insights into the early evolution of symbiotic traits.</title>
        <authorList>
            <person name="Miyauchi S."/>
            <person name="Kiss E."/>
            <person name="Kuo A."/>
            <person name="Drula E."/>
            <person name="Kohler A."/>
            <person name="Sanchez-Garcia M."/>
            <person name="Morin E."/>
            <person name="Andreopoulos B."/>
            <person name="Barry K.W."/>
            <person name="Bonito G."/>
            <person name="Buee M."/>
            <person name="Carver A."/>
            <person name="Chen C."/>
            <person name="Cichocki N."/>
            <person name="Clum A."/>
            <person name="Culley D."/>
            <person name="Crous P.W."/>
            <person name="Fauchery L."/>
            <person name="Girlanda M."/>
            <person name="Hayes R.D."/>
            <person name="Keri Z."/>
            <person name="LaButti K."/>
            <person name="Lipzen A."/>
            <person name="Lombard V."/>
            <person name="Magnuson J."/>
            <person name="Maillard F."/>
            <person name="Murat C."/>
            <person name="Nolan M."/>
            <person name="Ohm R.A."/>
            <person name="Pangilinan J."/>
            <person name="Pereira M.F."/>
            <person name="Perotto S."/>
            <person name="Peter M."/>
            <person name="Pfister S."/>
            <person name="Riley R."/>
            <person name="Sitrit Y."/>
            <person name="Stielow J.B."/>
            <person name="Szollosi G."/>
            <person name="Zifcakova L."/>
            <person name="Stursova M."/>
            <person name="Spatafora J.W."/>
            <person name="Tedersoo L."/>
            <person name="Vaario L.M."/>
            <person name="Yamada A."/>
            <person name="Yan M."/>
            <person name="Wang P."/>
            <person name="Xu J."/>
            <person name="Bruns T."/>
            <person name="Baldrian P."/>
            <person name="Vilgalys R."/>
            <person name="Dunand C."/>
            <person name="Henrissat B."/>
            <person name="Grigoriev I.V."/>
            <person name="Hibbett D."/>
            <person name="Nagy L.G."/>
            <person name="Martin F.M."/>
        </authorList>
    </citation>
    <scope>NUCLEOTIDE SEQUENCE</scope>
    <source>
        <strain evidence="1">P2</strain>
    </source>
</reference>
<keyword evidence="2" id="KW-1185">Reference proteome</keyword>
<evidence type="ECO:0000313" key="1">
    <source>
        <dbReference type="EMBL" id="KAF9642281.1"/>
    </source>
</evidence>
<protein>
    <submittedName>
        <fullName evidence="1">Uncharacterized protein</fullName>
    </submittedName>
</protein>
<sequence>IYKRGIRVCTGTGLGAALSTCIQNDGWFLIWIGSDQLKTFGPTISSLIYKNIPPERMCLWDSKERGGRPDIVRLVASIYREWNAEVVFITSNWNGNKELMEGCKKLGIPAFVSLSHSWSGICTRLTFSSSGGYTLGFLSSRLTFSFPVSHHRLLHYHQDRHRPFASVPGSMET</sequence>
<accession>A0ACB6YY09</accession>
<gene>
    <name evidence="1" type="ORF">BDM02DRAFT_3105858</name>
</gene>
<dbReference type="Proteomes" id="UP000886501">
    <property type="component" value="Unassembled WGS sequence"/>
</dbReference>
<feature type="non-terminal residue" evidence="1">
    <location>
        <position position="1"/>
    </location>
</feature>
<reference evidence="1" key="1">
    <citation type="submission" date="2019-10" db="EMBL/GenBank/DDBJ databases">
        <authorList>
            <consortium name="DOE Joint Genome Institute"/>
            <person name="Kuo A."/>
            <person name="Miyauchi S."/>
            <person name="Kiss E."/>
            <person name="Drula E."/>
            <person name="Kohler A."/>
            <person name="Sanchez-Garcia M."/>
            <person name="Andreopoulos B."/>
            <person name="Barry K.W."/>
            <person name="Bonito G."/>
            <person name="Buee M."/>
            <person name="Carver A."/>
            <person name="Chen C."/>
            <person name="Cichocki N."/>
            <person name="Clum A."/>
            <person name="Culley D."/>
            <person name="Crous P.W."/>
            <person name="Fauchery L."/>
            <person name="Girlanda M."/>
            <person name="Hayes R."/>
            <person name="Keri Z."/>
            <person name="Labutti K."/>
            <person name="Lipzen A."/>
            <person name="Lombard V."/>
            <person name="Magnuson J."/>
            <person name="Maillard F."/>
            <person name="Morin E."/>
            <person name="Murat C."/>
            <person name="Nolan M."/>
            <person name="Ohm R."/>
            <person name="Pangilinan J."/>
            <person name="Pereira M."/>
            <person name="Perotto S."/>
            <person name="Peter M."/>
            <person name="Riley R."/>
            <person name="Sitrit Y."/>
            <person name="Stielow B."/>
            <person name="Szollosi G."/>
            <person name="Zifcakova L."/>
            <person name="Stursova M."/>
            <person name="Spatafora J.W."/>
            <person name="Tedersoo L."/>
            <person name="Vaario L.-M."/>
            <person name="Yamada A."/>
            <person name="Yan M."/>
            <person name="Wang P."/>
            <person name="Xu J."/>
            <person name="Bruns T."/>
            <person name="Baldrian P."/>
            <person name="Vilgalys R."/>
            <person name="Henrissat B."/>
            <person name="Grigoriev I.V."/>
            <person name="Hibbett D."/>
            <person name="Nagy L.G."/>
            <person name="Martin F.M."/>
        </authorList>
    </citation>
    <scope>NUCLEOTIDE SEQUENCE</scope>
    <source>
        <strain evidence="1">P2</strain>
    </source>
</reference>
<organism evidence="1 2">
    <name type="scientific">Thelephora ganbajun</name>
    <name type="common">Ganba fungus</name>
    <dbReference type="NCBI Taxonomy" id="370292"/>
    <lineage>
        <taxon>Eukaryota</taxon>
        <taxon>Fungi</taxon>
        <taxon>Dikarya</taxon>
        <taxon>Basidiomycota</taxon>
        <taxon>Agaricomycotina</taxon>
        <taxon>Agaricomycetes</taxon>
        <taxon>Thelephorales</taxon>
        <taxon>Thelephoraceae</taxon>
        <taxon>Thelephora</taxon>
    </lineage>
</organism>